<keyword evidence="2" id="KW-1185">Reference proteome</keyword>
<dbReference type="OMA" id="WLENMWE"/>
<sequence length="216" mass="24641">MATTTATELTPWEVKLRETAALYQSCAQEDNLDAYFEVHHSAFGVSLKGNTLASGDTAKPEEAQYSLLKAVDERGELKALGKQMIEEHQEVADHVKATSDAIKKEGTGKQRAMDLLEKGRKEAIDKSTAIINKQFDRARDIIATLPEDKQEAAADLWVNLTNRFLGFWKTVSDAIYGVLRAVIDWLENMWETVKQRWEDVKTTFRHAWEWFHSLFH</sequence>
<dbReference type="AlphaFoldDB" id="A0A1B8B0B0"/>
<protein>
    <submittedName>
        <fullName evidence="1">Uncharacterized protein</fullName>
    </submittedName>
</protein>
<organism evidence="1 2">
    <name type="scientific">Fusarium poae</name>
    <dbReference type="NCBI Taxonomy" id="36050"/>
    <lineage>
        <taxon>Eukaryota</taxon>
        <taxon>Fungi</taxon>
        <taxon>Dikarya</taxon>
        <taxon>Ascomycota</taxon>
        <taxon>Pezizomycotina</taxon>
        <taxon>Sordariomycetes</taxon>
        <taxon>Hypocreomycetidae</taxon>
        <taxon>Hypocreales</taxon>
        <taxon>Nectriaceae</taxon>
        <taxon>Fusarium</taxon>
    </lineage>
</organism>
<evidence type="ECO:0000313" key="2">
    <source>
        <dbReference type="Proteomes" id="UP000091967"/>
    </source>
</evidence>
<reference evidence="1 2" key="1">
    <citation type="submission" date="2016-06" db="EMBL/GenBank/DDBJ databases">
        <title>Living apart together: crosstalk between the core and supernumerary genomes in a fungal plant pathogen.</title>
        <authorList>
            <person name="Vanheule A."/>
            <person name="Audenaert K."/>
            <person name="Warris S."/>
            <person name="Van De Geest H."/>
            <person name="Schijlen E."/>
            <person name="Hofte M."/>
            <person name="De Saeger S."/>
            <person name="Haesaert G."/>
            <person name="Waalwijk C."/>
            <person name="Van Der Lee T."/>
        </authorList>
    </citation>
    <scope>NUCLEOTIDE SEQUENCE [LARGE SCALE GENOMIC DNA]</scope>
    <source>
        <strain evidence="1 2">2516</strain>
    </source>
</reference>
<dbReference type="EMBL" id="LYXU01000001">
    <property type="protein sequence ID" value="OBS26169.1"/>
    <property type="molecule type" value="Genomic_DNA"/>
</dbReference>
<proteinExistence type="predicted"/>
<name>A0A1B8B0B0_FUSPO</name>
<gene>
    <name evidence="1" type="ORF">FPOA_00111</name>
</gene>
<evidence type="ECO:0000313" key="1">
    <source>
        <dbReference type="EMBL" id="OBS26169.1"/>
    </source>
</evidence>
<accession>A0A1B8B0B0</accession>
<dbReference type="Proteomes" id="UP000091967">
    <property type="component" value="Unassembled WGS sequence"/>
</dbReference>
<comment type="caution">
    <text evidence="1">The sequence shown here is derived from an EMBL/GenBank/DDBJ whole genome shotgun (WGS) entry which is preliminary data.</text>
</comment>